<protein>
    <recommendedName>
        <fullName evidence="2">Delta-aminolevulinic acid dehydratase</fullName>
    </recommendedName>
</protein>
<sequence length="330" mass="38880">FNKARILLEIVRKMASSRFSRTCFSYNFDWQARAFFVPQGIPNVVTTVFVANAFLDYVENQIKRLRNSGIEGLSEKDLEKKKEEITQSKDSNEQIFLGDCLKIAQGCCEFILHELVLFEDEKTLCFGYIPGEQVRVHNANMLGAALLARVYFQTRNSDYYEKSRKAMAYSVAALNKDYSWPYGELAHHQFIDNFHTGYNLVALKEWMDYTEDNTWQEELEKTYGYFLNTFWLGNGCPKYYHNFLYPIDIHCSAQGIVTCLKLKDYDDRSVPMAKKIAKWAIENMQDKEGYFYYQKTKWYTNKIPYMRWSQAWMFYALAHLVSLQPIPSKY</sequence>
<dbReference type="EMBL" id="LAZR01040852">
    <property type="protein sequence ID" value="KKL13445.1"/>
    <property type="molecule type" value="Genomic_DNA"/>
</dbReference>
<gene>
    <name evidence="1" type="ORF">LCGC14_2525700</name>
</gene>
<dbReference type="SUPFAM" id="SSF48208">
    <property type="entry name" value="Six-hairpin glycosidases"/>
    <property type="match status" value="1"/>
</dbReference>
<comment type="caution">
    <text evidence="1">The sequence shown here is derived from an EMBL/GenBank/DDBJ whole genome shotgun (WGS) entry which is preliminary data.</text>
</comment>
<evidence type="ECO:0000313" key="1">
    <source>
        <dbReference type="EMBL" id="KKL13445.1"/>
    </source>
</evidence>
<accession>A0A0F9AVH0</accession>
<evidence type="ECO:0008006" key="2">
    <source>
        <dbReference type="Google" id="ProtNLM"/>
    </source>
</evidence>
<reference evidence="1" key="1">
    <citation type="journal article" date="2015" name="Nature">
        <title>Complex archaea that bridge the gap between prokaryotes and eukaryotes.</title>
        <authorList>
            <person name="Spang A."/>
            <person name="Saw J.H."/>
            <person name="Jorgensen S.L."/>
            <person name="Zaremba-Niedzwiedzka K."/>
            <person name="Martijn J."/>
            <person name="Lind A.E."/>
            <person name="van Eijk R."/>
            <person name="Schleper C."/>
            <person name="Guy L."/>
            <person name="Ettema T.J."/>
        </authorList>
    </citation>
    <scope>NUCLEOTIDE SEQUENCE</scope>
</reference>
<dbReference type="GO" id="GO:0005975">
    <property type="term" value="P:carbohydrate metabolic process"/>
    <property type="evidence" value="ECO:0007669"/>
    <property type="project" value="InterPro"/>
</dbReference>
<name>A0A0F9AVH0_9ZZZZ</name>
<dbReference type="InterPro" id="IPR008928">
    <property type="entry name" value="6-hairpin_glycosidase_sf"/>
</dbReference>
<organism evidence="1">
    <name type="scientific">marine sediment metagenome</name>
    <dbReference type="NCBI Taxonomy" id="412755"/>
    <lineage>
        <taxon>unclassified sequences</taxon>
        <taxon>metagenomes</taxon>
        <taxon>ecological metagenomes</taxon>
    </lineage>
</organism>
<dbReference type="AlphaFoldDB" id="A0A0F9AVH0"/>
<proteinExistence type="predicted"/>
<feature type="non-terminal residue" evidence="1">
    <location>
        <position position="1"/>
    </location>
</feature>